<dbReference type="Gene3D" id="2.60.120.330">
    <property type="entry name" value="B-lactam Antibiotic, Isopenicillin N Synthase, Chain"/>
    <property type="match status" value="1"/>
</dbReference>
<name>A0AAU9SSU8_THLAR</name>
<dbReference type="EMBL" id="OU466862">
    <property type="protein sequence ID" value="CAH2070028.1"/>
    <property type="molecule type" value="Genomic_DNA"/>
</dbReference>
<keyword evidence="2" id="KW-0408">Iron</keyword>
<keyword evidence="4" id="KW-1185">Reference proteome</keyword>
<protein>
    <recommendedName>
        <fullName evidence="5">Isopenicillin N synthase-like Fe(2+) 2OG dioxygenase domain-containing protein</fullName>
    </recommendedName>
</protein>
<evidence type="ECO:0000256" key="1">
    <source>
        <dbReference type="ARBA" id="ARBA00022723"/>
    </source>
</evidence>
<reference evidence="3 4" key="1">
    <citation type="submission" date="2022-03" db="EMBL/GenBank/DDBJ databases">
        <authorList>
            <person name="Nunn A."/>
            <person name="Chopra R."/>
            <person name="Nunn A."/>
            <person name="Contreras Garrido A."/>
        </authorList>
    </citation>
    <scope>NUCLEOTIDE SEQUENCE [LARGE SCALE GENOMIC DNA]</scope>
</reference>
<dbReference type="InterPro" id="IPR050295">
    <property type="entry name" value="Plant_2OG-oxidoreductases"/>
</dbReference>
<evidence type="ECO:0000313" key="4">
    <source>
        <dbReference type="Proteomes" id="UP000836841"/>
    </source>
</evidence>
<organism evidence="3 4">
    <name type="scientific">Thlaspi arvense</name>
    <name type="common">Field penny-cress</name>
    <dbReference type="NCBI Taxonomy" id="13288"/>
    <lineage>
        <taxon>Eukaryota</taxon>
        <taxon>Viridiplantae</taxon>
        <taxon>Streptophyta</taxon>
        <taxon>Embryophyta</taxon>
        <taxon>Tracheophyta</taxon>
        <taxon>Spermatophyta</taxon>
        <taxon>Magnoliopsida</taxon>
        <taxon>eudicotyledons</taxon>
        <taxon>Gunneridae</taxon>
        <taxon>Pentapetalae</taxon>
        <taxon>rosids</taxon>
        <taxon>malvids</taxon>
        <taxon>Brassicales</taxon>
        <taxon>Brassicaceae</taxon>
        <taxon>Thlaspideae</taxon>
        <taxon>Thlaspi</taxon>
    </lineage>
</organism>
<dbReference type="SUPFAM" id="SSF51197">
    <property type="entry name" value="Clavaminate synthase-like"/>
    <property type="match status" value="1"/>
</dbReference>
<gene>
    <name evidence="3" type="ORF">TAV2_LOCUS18631</name>
</gene>
<dbReference type="Proteomes" id="UP000836841">
    <property type="component" value="Chromosome 6"/>
</dbReference>
<dbReference type="InterPro" id="IPR027443">
    <property type="entry name" value="IPNS-like_sf"/>
</dbReference>
<proteinExistence type="predicted"/>
<sequence>MKQQQVSERLFKAIARSLGLEDNCFLEMCGENATLETRFNMYPPCPRVDNVLGFKPHADESSLFSYLTKMPKGFSSSKMGTGIKLQPSPIRL</sequence>
<accession>A0AAU9SSU8</accession>
<dbReference type="AlphaFoldDB" id="A0AAU9SSU8"/>
<keyword evidence="1" id="KW-0479">Metal-binding</keyword>
<evidence type="ECO:0008006" key="5">
    <source>
        <dbReference type="Google" id="ProtNLM"/>
    </source>
</evidence>
<evidence type="ECO:0000313" key="3">
    <source>
        <dbReference type="EMBL" id="CAH2070028.1"/>
    </source>
</evidence>
<dbReference type="GO" id="GO:0046872">
    <property type="term" value="F:metal ion binding"/>
    <property type="evidence" value="ECO:0007669"/>
    <property type="project" value="UniProtKB-KW"/>
</dbReference>
<dbReference type="PANTHER" id="PTHR47991">
    <property type="entry name" value="OXOGLUTARATE/IRON-DEPENDENT DIOXYGENASE"/>
    <property type="match status" value="1"/>
</dbReference>
<evidence type="ECO:0000256" key="2">
    <source>
        <dbReference type="ARBA" id="ARBA00023004"/>
    </source>
</evidence>